<sequence length="338" mass="35734">MSTYARHLAESVHALHPSTELSGVDPGASPSSAQGDGGWVHLHFTDRLWGADAESAAAAVEAIAAERPLTATLHDVPQPSDRVHFARRAEAYRRVVAAASGVVCNSRHEAELLREFTSGVSPTVIPLPVAAAHPFARPHGLEHEVALLGFYYPGKGHDRVLEAVGRLAAAAAPDAPAGPAGAPTSAAGALGGLPRVVALGRASGGHEHDLERMRVRAARRGLRFEATGYLSDPELLRRARRVAVPVIAHDHVSASGSLASWISAGRRPLVVRSRYMEEMAELRPGTLTLVGPEDLAEGIARALADPASTWLTGDEPLHPTGRDAVELYCAFWAEAMAR</sequence>
<keyword evidence="3" id="KW-1185">Reference proteome</keyword>
<dbReference type="AlphaFoldDB" id="A0AA41XHV1"/>
<feature type="region of interest" description="Disordered" evidence="1">
    <location>
        <begin position="16"/>
        <end position="36"/>
    </location>
</feature>
<gene>
    <name evidence="2" type="ORF">N1028_13290</name>
</gene>
<accession>A0AA41XHV1</accession>
<organism evidence="2 3">
    <name type="scientific">Herbiconiux oxytropis</name>
    <dbReference type="NCBI Taxonomy" id="2970915"/>
    <lineage>
        <taxon>Bacteria</taxon>
        <taxon>Bacillati</taxon>
        <taxon>Actinomycetota</taxon>
        <taxon>Actinomycetes</taxon>
        <taxon>Micrococcales</taxon>
        <taxon>Microbacteriaceae</taxon>
        <taxon>Herbiconiux</taxon>
    </lineage>
</organism>
<dbReference type="SUPFAM" id="SSF53756">
    <property type="entry name" value="UDP-Glycosyltransferase/glycogen phosphorylase"/>
    <property type="match status" value="1"/>
</dbReference>
<protein>
    <recommendedName>
        <fullName evidence="4">Glycosyltransferase</fullName>
    </recommendedName>
</protein>
<reference evidence="2" key="1">
    <citation type="submission" date="2022-08" db="EMBL/GenBank/DDBJ databases">
        <authorList>
            <person name="Deng Y."/>
            <person name="Han X.-F."/>
            <person name="Zhang Y.-Q."/>
        </authorList>
    </citation>
    <scope>NUCLEOTIDE SEQUENCE</scope>
    <source>
        <strain evidence="2">CPCC 203407</strain>
    </source>
</reference>
<dbReference type="Gene3D" id="3.40.50.2000">
    <property type="entry name" value="Glycogen Phosphorylase B"/>
    <property type="match status" value="2"/>
</dbReference>
<name>A0AA41XHV1_9MICO</name>
<evidence type="ECO:0008006" key="4">
    <source>
        <dbReference type="Google" id="ProtNLM"/>
    </source>
</evidence>
<evidence type="ECO:0000313" key="2">
    <source>
        <dbReference type="EMBL" id="MCS5726868.1"/>
    </source>
</evidence>
<dbReference type="RefSeq" id="WP_259529749.1">
    <property type="nucleotide sequence ID" value="NZ_JANLCK010000007.1"/>
</dbReference>
<proteinExistence type="predicted"/>
<evidence type="ECO:0000313" key="3">
    <source>
        <dbReference type="Proteomes" id="UP001165587"/>
    </source>
</evidence>
<dbReference type="EMBL" id="JANLCK010000007">
    <property type="protein sequence ID" value="MCS5726868.1"/>
    <property type="molecule type" value="Genomic_DNA"/>
</dbReference>
<comment type="caution">
    <text evidence="2">The sequence shown here is derived from an EMBL/GenBank/DDBJ whole genome shotgun (WGS) entry which is preliminary data.</text>
</comment>
<dbReference type="Proteomes" id="UP001165587">
    <property type="component" value="Unassembled WGS sequence"/>
</dbReference>
<evidence type="ECO:0000256" key="1">
    <source>
        <dbReference type="SAM" id="MobiDB-lite"/>
    </source>
</evidence>